<dbReference type="AlphaFoldDB" id="A0A9W6REN8"/>
<keyword evidence="4" id="KW-0472">Membrane</keyword>
<protein>
    <submittedName>
        <fullName evidence="6">Conjugal transfer protein TraS</fullName>
    </submittedName>
</protein>
<dbReference type="GO" id="GO:0003677">
    <property type="term" value="F:DNA binding"/>
    <property type="evidence" value="ECO:0007669"/>
    <property type="project" value="InterPro"/>
</dbReference>
<name>A0A9W6REN8_9ACTN</name>
<feature type="domain" description="FtsK" evidence="5">
    <location>
        <begin position="187"/>
        <end position="374"/>
    </location>
</feature>
<dbReference type="EMBL" id="BSTJ01000003">
    <property type="protein sequence ID" value="GLY74388.1"/>
    <property type="molecule type" value="Genomic_DNA"/>
</dbReference>
<evidence type="ECO:0000256" key="1">
    <source>
        <dbReference type="ARBA" id="ARBA00022741"/>
    </source>
</evidence>
<proteinExistence type="predicted"/>
<sequence length="452" mass="49327">MLDKATLIEALAVLVAVVAGGLAWRRFYPLSFWLCVGFPARAVWLYATWQHVASACKLTHKRRRWRVTLDSIPVLGAASREATAIVERRHLRRVEIEKAPRLGLIRPSRQGWRLPIRLNDGQIPDDFAKVAERLAHAWRAHAVRVLDSKPGRVVLIATRKDPLVTVPPLAPTPDDLLTVRPGVLENGRPWVIDFKTVPHWLFAGATQSGKSTLLNAIIRGLAPQAVALVGFDLKGGVELTPYVTRMSALATTRSACVRLLDGLVSELTHRMADCREHGVRNVWRLPVDLRPIPIVVVVDEVAELFLIADKAEKDEVAKTSVALLRIAQLGRAFGVYLIVCGQRIGSDLGPGVTALRSQLSGRVCHRVNDPETATMTLGDMDPAALEAARAIPAETPGVAIVAGSDGSWRRARSALTTEADAEAAARANRHLTTPWVHLVRTGPRALPDNQAA</sequence>
<gene>
    <name evidence="6" type="ORF">Airi01_026550</name>
</gene>
<keyword evidence="4" id="KW-1133">Transmembrane helix</keyword>
<dbReference type="RefSeq" id="WP_285620194.1">
    <property type="nucleotide sequence ID" value="NZ_BSTJ01000003.1"/>
</dbReference>
<accession>A0A9W6REN8</accession>
<dbReference type="InterPro" id="IPR027417">
    <property type="entry name" value="P-loop_NTPase"/>
</dbReference>
<dbReference type="SUPFAM" id="SSF52540">
    <property type="entry name" value="P-loop containing nucleoside triphosphate hydrolases"/>
    <property type="match status" value="1"/>
</dbReference>
<evidence type="ECO:0000313" key="7">
    <source>
        <dbReference type="Proteomes" id="UP001165135"/>
    </source>
</evidence>
<dbReference type="Pfam" id="PF01580">
    <property type="entry name" value="FtsK_SpoIIIE"/>
    <property type="match status" value="2"/>
</dbReference>
<reference evidence="6" key="1">
    <citation type="submission" date="2023-03" db="EMBL/GenBank/DDBJ databases">
        <title>Actinoallomurus iriomotensis NBRC 103681.</title>
        <authorList>
            <person name="Ichikawa N."/>
            <person name="Sato H."/>
            <person name="Tonouchi N."/>
        </authorList>
    </citation>
    <scope>NUCLEOTIDE SEQUENCE</scope>
    <source>
        <strain evidence="6">NBRC 103681</strain>
    </source>
</reference>
<dbReference type="GO" id="GO:0005524">
    <property type="term" value="F:ATP binding"/>
    <property type="evidence" value="ECO:0007669"/>
    <property type="project" value="UniProtKB-UniRule"/>
</dbReference>
<dbReference type="Proteomes" id="UP001165135">
    <property type="component" value="Unassembled WGS sequence"/>
</dbReference>
<feature type="transmembrane region" description="Helical" evidence="4">
    <location>
        <begin position="6"/>
        <end position="24"/>
    </location>
</feature>
<evidence type="ECO:0000313" key="6">
    <source>
        <dbReference type="EMBL" id="GLY74388.1"/>
    </source>
</evidence>
<keyword evidence="2 3" id="KW-0067">ATP-binding</keyword>
<dbReference type="InterPro" id="IPR050206">
    <property type="entry name" value="FtsK/SpoIIIE/SftA"/>
</dbReference>
<dbReference type="PROSITE" id="PS50901">
    <property type="entry name" value="FTSK"/>
    <property type="match status" value="1"/>
</dbReference>
<feature type="binding site" evidence="3">
    <location>
        <begin position="204"/>
        <end position="211"/>
    </location>
    <ligand>
        <name>ATP</name>
        <dbReference type="ChEBI" id="CHEBI:30616"/>
    </ligand>
</feature>
<evidence type="ECO:0000256" key="3">
    <source>
        <dbReference type="PROSITE-ProRule" id="PRU00289"/>
    </source>
</evidence>
<keyword evidence="4" id="KW-0812">Transmembrane</keyword>
<dbReference type="PANTHER" id="PTHR22683:SF41">
    <property type="entry name" value="DNA TRANSLOCASE FTSK"/>
    <property type="match status" value="1"/>
</dbReference>
<comment type="caution">
    <text evidence="6">The sequence shown here is derived from an EMBL/GenBank/DDBJ whole genome shotgun (WGS) entry which is preliminary data.</text>
</comment>
<dbReference type="Gene3D" id="3.40.50.300">
    <property type="entry name" value="P-loop containing nucleotide triphosphate hydrolases"/>
    <property type="match status" value="1"/>
</dbReference>
<evidence type="ECO:0000259" key="5">
    <source>
        <dbReference type="PROSITE" id="PS50901"/>
    </source>
</evidence>
<dbReference type="PANTHER" id="PTHR22683">
    <property type="entry name" value="SPORULATION PROTEIN RELATED"/>
    <property type="match status" value="1"/>
</dbReference>
<keyword evidence="1 3" id="KW-0547">Nucleotide-binding</keyword>
<evidence type="ECO:0000256" key="4">
    <source>
        <dbReference type="SAM" id="Phobius"/>
    </source>
</evidence>
<organism evidence="6 7">
    <name type="scientific">Actinoallomurus iriomotensis</name>
    <dbReference type="NCBI Taxonomy" id="478107"/>
    <lineage>
        <taxon>Bacteria</taxon>
        <taxon>Bacillati</taxon>
        <taxon>Actinomycetota</taxon>
        <taxon>Actinomycetes</taxon>
        <taxon>Streptosporangiales</taxon>
        <taxon>Thermomonosporaceae</taxon>
        <taxon>Actinoallomurus</taxon>
    </lineage>
</organism>
<dbReference type="InterPro" id="IPR002543">
    <property type="entry name" value="FtsK_dom"/>
</dbReference>
<evidence type="ECO:0000256" key="2">
    <source>
        <dbReference type="ARBA" id="ARBA00022840"/>
    </source>
</evidence>